<evidence type="ECO:0000256" key="4">
    <source>
        <dbReference type="ARBA" id="ARBA00022475"/>
    </source>
</evidence>
<sequence>MTMSDDQQMKQTSQRPPVTRVGVIGWLRANLFNTWYNSILTLLILWLFYKIIPPFMDWAIFDAVWGNVESTVCRQTDGACWAFLYEKANLILFGLYPFEEQWRPTVAMAIFATVVVVSCHPNAWRKSIFLLWAAAVPLIAILMWGGILGLTYVPNTRWGGLPLTLFLSGIGLIFGFPIGVLLALGRRSHMPTIRTLCITYIELIRGVPLITILFMASVMFPLFLPTGLTIDKLLRAQIGLIMFASAYLAEAVRGGLQSLPSGQYEAADSLGLSYWKKMRFIILPQALRISIPALVNSFISFFKDTSLVIIIGIFDLMGATKAALTDAAWRGFYKEAYLFTASIYFVFCFFMSKYSQYLEKYLNVGTRR</sequence>
<comment type="similarity">
    <text evidence="2">Belongs to the binding-protein-dependent transport system permease family. HisMQ subfamily.</text>
</comment>
<dbReference type="CDD" id="cd06261">
    <property type="entry name" value="TM_PBP2"/>
    <property type="match status" value="1"/>
</dbReference>
<dbReference type="InterPro" id="IPR000515">
    <property type="entry name" value="MetI-like"/>
</dbReference>
<dbReference type="Proteomes" id="UP001595799">
    <property type="component" value="Unassembled WGS sequence"/>
</dbReference>
<comment type="caution">
    <text evidence="10">The sequence shown here is derived from an EMBL/GenBank/DDBJ whole genome shotgun (WGS) entry which is preliminary data.</text>
</comment>
<protein>
    <submittedName>
        <fullName evidence="10">Amino acid ABC transporter permease</fullName>
    </submittedName>
</protein>
<keyword evidence="4" id="KW-1003">Cell membrane</keyword>
<dbReference type="RefSeq" id="WP_382421649.1">
    <property type="nucleotide sequence ID" value="NZ_JBHSCW010000003.1"/>
</dbReference>
<evidence type="ECO:0000313" key="11">
    <source>
        <dbReference type="Proteomes" id="UP001595799"/>
    </source>
</evidence>
<feature type="transmembrane region" description="Helical" evidence="8">
    <location>
        <begin position="206"/>
        <end position="224"/>
    </location>
</feature>
<dbReference type="InterPro" id="IPR043429">
    <property type="entry name" value="ArtM/GltK/GlnP/TcyL/YhdX-like"/>
</dbReference>
<evidence type="ECO:0000256" key="7">
    <source>
        <dbReference type="ARBA" id="ARBA00023136"/>
    </source>
</evidence>
<dbReference type="PANTHER" id="PTHR30614">
    <property type="entry name" value="MEMBRANE COMPONENT OF AMINO ACID ABC TRANSPORTER"/>
    <property type="match status" value="1"/>
</dbReference>
<dbReference type="SUPFAM" id="SSF161098">
    <property type="entry name" value="MetI-like"/>
    <property type="match status" value="1"/>
</dbReference>
<feature type="transmembrane region" description="Helical" evidence="8">
    <location>
        <begin position="336"/>
        <end position="354"/>
    </location>
</feature>
<evidence type="ECO:0000256" key="3">
    <source>
        <dbReference type="ARBA" id="ARBA00022448"/>
    </source>
</evidence>
<proteinExistence type="inferred from homology"/>
<evidence type="ECO:0000259" key="9">
    <source>
        <dbReference type="PROSITE" id="PS50928"/>
    </source>
</evidence>
<evidence type="ECO:0000313" key="10">
    <source>
        <dbReference type="EMBL" id="MFC4351314.1"/>
    </source>
</evidence>
<keyword evidence="6 8" id="KW-1133">Transmembrane helix</keyword>
<evidence type="ECO:0000256" key="5">
    <source>
        <dbReference type="ARBA" id="ARBA00022692"/>
    </source>
</evidence>
<feature type="transmembrane region" description="Helical" evidence="8">
    <location>
        <begin position="165"/>
        <end position="185"/>
    </location>
</feature>
<accession>A0ABV8UJT6</accession>
<keyword evidence="7 8" id="KW-0472">Membrane</keyword>
<dbReference type="Gene3D" id="1.10.3720.10">
    <property type="entry name" value="MetI-like"/>
    <property type="match status" value="1"/>
</dbReference>
<feature type="domain" description="ABC transmembrane type-1" evidence="9">
    <location>
        <begin position="161"/>
        <end position="355"/>
    </location>
</feature>
<organism evidence="10 11">
    <name type="scientific">Fodinicurvata halophila</name>
    <dbReference type="NCBI Taxonomy" id="1419723"/>
    <lineage>
        <taxon>Bacteria</taxon>
        <taxon>Pseudomonadati</taxon>
        <taxon>Pseudomonadota</taxon>
        <taxon>Alphaproteobacteria</taxon>
        <taxon>Rhodospirillales</taxon>
        <taxon>Rhodovibrionaceae</taxon>
        <taxon>Fodinicurvata</taxon>
    </lineage>
</organism>
<dbReference type="EMBL" id="JBHSCW010000003">
    <property type="protein sequence ID" value="MFC4351314.1"/>
    <property type="molecule type" value="Genomic_DNA"/>
</dbReference>
<feature type="transmembrane region" description="Helical" evidence="8">
    <location>
        <begin position="34"/>
        <end position="52"/>
    </location>
</feature>
<name>A0ABV8UJT6_9PROT</name>
<dbReference type="NCBIfam" id="TIGR01726">
    <property type="entry name" value="HEQRo_perm_3TM"/>
    <property type="match status" value="1"/>
</dbReference>
<keyword evidence="11" id="KW-1185">Reference proteome</keyword>
<evidence type="ECO:0000256" key="8">
    <source>
        <dbReference type="RuleBase" id="RU363032"/>
    </source>
</evidence>
<feature type="transmembrane region" description="Helical" evidence="8">
    <location>
        <begin position="128"/>
        <end position="153"/>
    </location>
</feature>
<gene>
    <name evidence="10" type="ORF">ACFOW6_07145</name>
</gene>
<feature type="transmembrane region" description="Helical" evidence="8">
    <location>
        <begin position="305"/>
        <end position="324"/>
    </location>
</feature>
<evidence type="ECO:0000256" key="2">
    <source>
        <dbReference type="ARBA" id="ARBA00010072"/>
    </source>
</evidence>
<comment type="subcellular location">
    <subcellularLocation>
        <location evidence="1">Cell inner membrane</location>
        <topology evidence="1">Multi-pass membrane protein</topology>
    </subcellularLocation>
    <subcellularLocation>
        <location evidence="8">Cell membrane</location>
        <topology evidence="8">Multi-pass membrane protein</topology>
    </subcellularLocation>
</comment>
<dbReference type="InterPro" id="IPR010065">
    <property type="entry name" value="AA_ABC_transptr_permease_3TM"/>
</dbReference>
<feature type="transmembrane region" description="Helical" evidence="8">
    <location>
        <begin position="280"/>
        <end position="299"/>
    </location>
</feature>
<feature type="transmembrane region" description="Helical" evidence="8">
    <location>
        <begin position="102"/>
        <end position="121"/>
    </location>
</feature>
<dbReference type="PANTHER" id="PTHR30614:SF41">
    <property type="entry name" value="INNER MEMBRANE AMINO-ACID ABC TRANSPORTER PERMEASE PROTEIN YHDY"/>
    <property type="match status" value="1"/>
</dbReference>
<keyword evidence="5 8" id="KW-0812">Transmembrane</keyword>
<reference evidence="11" key="1">
    <citation type="journal article" date="2019" name="Int. J. Syst. Evol. Microbiol.">
        <title>The Global Catalogue of Microorganisms (GCM) 10K type strain sequencing project: providing services to taxonomists for standard genome sequencing and annotation.</title>
        <authorList>
            <consortium name="The Broad Institute Genomics Platform"/>
            <consortium name="The Broad Institute Genome Sequencing Center for Infectious Disease"/>
            <person name="Wu L."/>
            <person name="Ma J."/>
        </authorList>
    </citation>
    <scope>NUCLEOTIDE SEQUENCE [LARGE SCALE GENOMIC DNA]</scope>
    <source>
        <strain evidence="11">CECT 8472</strain>
    </source>
</reference>
<evidence type="ECO:0000256" key="1">
    <source>
        <dbReference type="ARBA" id="ARBA00004429"/>
    </source>
</evidence>
<keyword evidence="3 8" id="KW-0813">Transport</keyword>
<evidence type="ECO:0000256" key="6">
    <source>
        <dbReference type="ARBA" id="ARBA00022989"/>
    </source>
</evidence>
<dbReference type="InterPro" id="IPR035906">
    <property type="entry name" value="MetI-like_sf"/>
</dbReference>
<dbReference type="Pfam" id="PF00528">
    <property type="entry name" value="BPD_transp_1"/>
    <property type="match status" value="1"/>
</dbReference>
<dbReference type="PROSITE" id="PS50928">
    <property type="entry name" value="ABC_TM1"/>
    <property type="match status" value="1"/>
</dbReference>